<proteinExistence type="predicted"/>
<keyword evidence="2" id="KW-1185">Reference proteome</keyword>
<dbReference type="AlphaFoldDB" id="A0ABD1VD85"/>
<organism evidence="1 2">
    <name type="scientific">Forsythia ovata</name>
    <dbReference type="NCBI Taxonomy" id="205694"/>
    <lineage>
        <taxon>Eukaryota</taxon>
        <taxon>Viridiplantae</taxon>
        <taxon>Streptophyta</taxon>
        <taxon>Embryophyta</taxon>
        <taxon>Tracheophyta</taxon>
        <taxon>Spermatophyta</taxon>
        <taxon>Magnoliopsida</taxon>
        <taxon>eudicotyledons</taxon>
        <taxon>Gunneridae</taxon>
        <taxon>Pentapetalae</taxon>
        <taxon>asterids</taxon>
        <taxon>lamiids</taxon>
        <taxon>Lamiales</taxon>
        <taxon>Oleaceae</taxon>
        <taxon>Forsythieae</taxon>
        <taxon>Forsythia</taxon>
    </lineage>
</organism>
<sequence>MRDHQKKYLKNHNPCIFNATTTFDEDEIIPPECNLGDSDNEVDDNGFLYDTNVPVGLNADPTTKLEAICIEELGLDYGYCLSEKELFTDYSSSEENNYHFPIYDAEKEKYDPQLDVEDLQEIENQENAKRKGNNSK</sequence>
<gene>
    <name evidence="1" type="ORF">Fot_16694</name>
</gene>
<protein>
    <submittedName>
        <fullName evidence="1">Uncharacterized protein</fullName>
    </submittedName>
</protein>
<accession>A0ABD1VD85</accession>
<name>A0ABD1VD85_9LAMI</name>
<dbReference type="Proteomes" id="UP001604277">
    <property type="component" value="Unassembled WGS sequence"/>
</dbReference>
<comment type="caution">
    <text evidence="1">The sequence shown here is derived from an EMBL/GenBank/DDBJ whole genome shotgun (WGS) entry which is preliminary data.</text>
</comment>
<reference evidence="2" key="1">
    <citation type="submission" date="2024-07" db="EMBL/GenBank/DDBJ databases">
        <title>Two chromosome-level genome assemblies of Korean endemic species Abeliophyllum distichum and Forsythia ovata (Oleaceae).</title>
        <authorList>
            <person name="Jang H."/>
        </authorList>
    </citation>
    <scope>NUCLEOTIDE SEQUENCE [LARGE SCALE GENOMIC DNA]</scope>
</reference>
<evidence type="ECO:0000313" key="2">
    <source>
        <dbReference type="Proteomes" id="UP001604277"/>
    </source>
</evidence>
<evidence type="ECO:0000313" key="1">
    <source>
        <dbReference type="EMBL" id="KAL2535303.1"/>
    </source>
</evidence>
<dbReference type="EMBL" id="JBFOLJ010000005">
    <property type="protein sequence ID" value="KAL2535303.1"/>
    <property type="molecule type" value="Genomic_DNA"/>
</dbReference>